<dbReference type="InterPro" id="IPR029044">
    <property type="entry name" value="Nucleotide-diphossugar_trans"/>
</dbReference>
<dbReference type="AlphaFoldDB" id="A0A7W3IQA4"/>
<dbReference type="SUPFAM" id="SSF53448">
    <property type="entry name" value="Nucleotide-diphospho-sugar transferases"/>
    <property type="match status" value="1"/>
</dbReference>
<dbReference type="PANTHER" id="PTHR43685:SF2">
    <property type="entry name" value="GLYCOSYLTRANSFERASE 2-LIKE DOMAIN-CONTAINING PROTEIN"/>
    <property type="match status" value="1"/>
</dbReference>
<sequence>MTHLISVLMPVLNEADSVARSVRAVLAQDGVEVEVLVIDGGSVDATVTLVEELADADPRVRLLHNPRHTIPAGLNIGLAAARGEFVARVDGHSSITPDYLATGLAWLLREPRMAAVGGRKIGVARTPIGRAIALAMTSKFGVGNSVYHYATEPCLTDHASFAVVRAAAAREVGGWDEGLLVNEDVDFDHRLRLAGYQIGFDPAMRFGWQVRESVPALFRQYRRYGRGKGNMIRKNGRQAVRARHLAPPAAVLTGAAGLLLATRKPAVLLAAVPYLALVGLASWRIWTTRDELPESHAAELVGATDGTTGTEPTAAWSLPLVFSTLHLAWGLGMLEGLVLRLQPARASGSSVTATSGAQSASPRVPTSA</sequence>
<evidence type="ECO:0000259" key="1">
    <source>
        <dbReference type="Pfam" id="PF00535"/>
    </source>
</evidence>
<reference evidence="2 3" key="1">
    <citation type="submission" date="2020-07" db="EMBL/GenBank/DDBJ databases">
        <title>Sequencing the genomes of 1000 actinobacteria strains.</title>
        <authorList>
            <person name="Klenk H.-P."/>
        </authorList>
    </citation>
    <scope>NUCLEOTIDE SEQUENCE [LARGE SCALE GENOMIC DNA]</scope>
    <source>
        <strain evidence="2 3">DSM 100723</strain>
    </source>
</reference>
<dbReference type="Gene3D" id="3.90.550.10">
    <property type="entry name" value="Spore Coat Polysaccharide Biosynthesis Protein SpsA, Chain A"/>
    <property type="match status" value="1"/>
</dbReference>
<gene>
    <name evidence="2" type="ORF">FHX74_000833</name>
</gene>
<name>A0A7W3IQA4_9ACTN</name>
<dbReference type="InterPro" id="IPR050834">
    <property type="entry name" value="Glycosyltransf_2"/>
</dbReference>
<dbReference type="CDD" id="cd02525">
    <property type="entry name" value="Succinoglycan_BP_ExoA"/>
    <property type="match status" value="1"/>
</dbReference>
<keyword evidence="3" id="KW-1185">Reference proteome</keyword>
<evidence type="ECO:0000313" key="2">
    <source>
        <dbReference type="EMBL" id="MBA8793239.1"/>
    </source>
</evidence>
<protein>
    <recommendedName>
        <fullName evidence="1">Glycosyltransferase 2-like domain-containing protein</fullName>
    </recommendedName>
</protein>
<evidence type="ECO:0000313" key="3">
    <source>
        <dbReference type="Proteomes" id="UP000523079"/>
    </source>
</evidence>
<dbReference type="EMBL" id="JACGWT010000001">
    <property type="protein sequence ID" value="MBA8793239.1"/>
    <property type="molecule type" value="Genomic_DNA"/>
</dbReference>
<accession>A0A7W3IQA4</accession>
<organism evidence="2 3">
    <name type="scientific">Microlunatus kandeliicorticis</name>
    <dbReference type="NCBI Taxonomy" id="1759536"/>
    <lineage>
        <taxon>Bacteria</taxon>
        <taxon>Bacillati</taxon>
        <taxon>Actinomycetota</taxon>
        <taxon>Actinomycetes</taxon>
        <taxon>Propionibacteriales</taxon>
        <taxon>Propionibacteriaceae</taxon>
        <taxon>Microlunatus</taxon>
    </lineage>
</organism>
<dbReference type="PANTHER" id="PTHR43685">
    <property type="entry name" value="GLYCOSYLTRANSFERASE"/>
    <property type="match status" value="1"/>
</dbReference>
<dbReference type="RefSeq" id="WP_182558770.1">
    <property type="nucleotide sequence ID" value="NZ_JACGWT010000001.1"/>
</dbReference>
<dbReference type="InterPro" id="IPR001173">
    <property type="entry name" value="Glyco_trans_2-like"/>
</dbReference>
<dbReference type="Pfam" id="PF00535">
    <property type="entry name" value="Glycos_transf_2"/>
    <property type="match status" value="1"/>
</dbReference>
<proteinExistence type="predicted"/>
<feature type="domain" description="Glycosyltransferase 2-like" evidence="1">
    <location>
        <begin position="6"/>
        <end position="163"/>
    </location>
</feature>
<dbReference type="Proteomes" id="UP000523079">
    <property type="component" value="Unassembled WGS sequence"/>
</dbReference>
<comment type="caution">
    <text evidence="2">The sequence shown here is derived from an EMBL/GenBank/DDBJ whole genome shotgun (WGS) entry which is preliminary data.</text>
</comment>